<gene>
    <name evidence="7" type="ORF">H9L14_10165</name>
</gene>
<evidence type="ECO:0000256" key="2">
    <source>
        <dbReference type="ARBA" id="ARBA00022670"/>
    </source>
</evidence>
<keyword evidence="8" id="KW-1185">Reference proteome</keyword>
<accession>A0ABX6T676</accession>
<dbReference type="InterPro" id="IPR047177">
    <property type="entry name" value="Pept_M20A"/>
</dbReference>
<keyword evidence="5" id="KW-0862">Zinc</keyword>
<dbReference type="InterPro" id="IPR002933">
    <property type="entry name" value="Peptidase_M20"/>
</dbReference>
<sequence length="236" mass="25754">MPGNDTAAIIARWPAEGTPKHKPMLILAHMDVVDALPSDWTTDPFELVEKDGYFYGRGSGDDKGGLVPSLVALLKLKEAGFKPNRDIVILFTGDEETQGKGAELGATEWRKWTEAEFALNADGGGGAFTRDGKPLGFGLQTSEKTFQTYYFRTRNPGGHSSRPRPDNAIYDLADALKKLQGYRFEPALNETTKVYFTERAKQEGTASSAMQCAPGWPTPPTARALTASNPIRSRLA</sequence>
<keyword evidence="2" id="KW-0645">Protease</keyword>
<comment type="similarity">
    <text evidence="1">Belongs to the peptidase M20A family.</text>
</comment>
<organism evidence="7 8">
    <name type="scientific">Sphingomonas sediminicola</name>
    <dbReference type="NCBI Taxonomy" id="386874"/>
    <lineage>
        <taxon>Bacteria</taxon>
        <taxon>Pseudomonadati</taxon>
        <taxon>Pseudomonadota</taxon>
        <taxon>Alphaproteobacteria</taxon>
        <taxon>Sphingomonadales</taxon>
        <taxon>Sphingomonadaceae</taxon>
        <taxon>Sphingomonas</taxon>
    </lineage>
</organism>
<evidence type="ECO:0000256" key="4">
    <source>
        <dbReference type="ARBA" id="ARBA00022801"/>
    </source>
</evidence>
<evidence type="ECO:0000313" key="7">
    <source>
        <dbReference type="EMBL" id="QNP45054.1"/>
    </source>
</evidence>
<keyword evidence="4" id="KW-0378">Hydrolase</keyword>
<evidence type="ECO:0000256" key="1">
    <source>
        <dbReference type="ARBA" id="ARBA00006247"/>
    </source>
</evidence>
<dbReference type="Gene3D" id="3.40.630.10">
    <property type="entry name" value="Zn peptidases"/>
    <property type="match status" value="1"/>
</dbReference>
<evidence type="ECO:0000256" key="6">
    <source>
        <dbReference type="SAM" id="MobiDB-lite"/>
    </source>
</evidence>
<feature type="region of interest" description="Disordered" evidence="6">
    <location>
        <begin position="206"/>
        <end position="236"/>
    </location>
</feature>
<dbReference type="PANTHER" id="PTHR45962:SF1">
    <property type="entry name" value="N-FATTY-ACYL-AMINO ACID SYNTHASE_HYDROLASE PM20D1"/>
    <property type="match status" value="1"/>
</dbReference>
<evidence type="ECO:0000256" key="3">
    <source>
        <dbReference type="ARBA" id="ARBA00022723"/>
    </source>
</evidence>
<dbReference type="Proteomes" id="UP000516105">
    <property type="component" value="Chromosome"/>
</dbReference>
<reference evidence="7 8" key="1">
    <citation type="submission" date="2020-08" db="EMBL/GenBank/DDBJ databases">
        <title>Genome sequence of Sphingomonas sediminicola KACC 15039T.</title>
        <authorList>
            <person name="Hyun D.-W."/>
            <person name="Bae J.-W."/>
        </authorList>
    </citation>
    <scope>NUCLEOTIDE SEQUENCE [LARGE SCALE GENOMIC DNA]</scope>
    <source>
        <strain evidence="7 8">KACC 15039</strain>
    </source>
</reference>
<evidence type="ECO:0000256" key="5">
    <source>
        <dbReference type="ARBA" id="ARBA00022833"/>
    </source>
</evidence>
<dbReference type="SUPFAM" id="SSF53187">
    <property type="entry name" value="Zn-dependent exopeptidases"/>
    <property type="match status" value="1"/>
</dbReference>
<proteinExistence type="inferred from homology"/>
<dbReference type="Pfam" id="PF01546">
    <property type="entry name" value="Peptidase_M20"/>
    <property type="match status" value="1"/>
</dbReference>
<evidence type="ECO:0000313" key="8">
    <source>
        <dbReference type="Proteomes" id="UP000516105"/>
    </source>
</evidence>
<keyword evidence="3" id="KW-0479">Metal-binding</keyword>
<protein>
    <submittedName>
        <fullName evidence="7">M20/M25/M40 family metallo-hydrolase</fullName>
    </submittedName>
</protein>
<dbReference type="EMBL" id="CP060782">
    <property type="protein sequence ID" value="QNP45054.1"/>
    <property type="molecule type" value="Genomic_DNA"/>
</dbReference>
<name>A0ABX6T676_9SPHN</name>
<dbReference type="PANTHER" id="PTHR45962">
    <property type="entry name" value="N-FATTY-ACYL-AMINO ACID SYNTHASE/HYDROLASE PM20D1"/>
    <property type="match status" value="1"/>
</dbReference>
<feature type="compositionally biased region" description="Polar residues" evidence="6">
    <location>
        <begin position="226"/>
        <end position="236"/>
    </location>
</feature>